<evidence type="ECO:0000313" key="2">
    <source>
        <dbReference type="Proteomes" id="UP000095247"/>
    </source>
</evidence>
<comment type="caution">
    <text evidence="1">The sequence shown here is derived from an EMBL/GenBank/DDBJ whole genome shotgun (WGS) entry which is preliminary data.</text>
</comment>
<dbReference type="Gene3D" id="1.10.3680.10">
    <property type="entry name" value="TerB-like"/>
    <property type="match status" value="1"/>
</dbReference>
<protein>
    <recommendedName>
        <fullName evidence="3">Co-chaperone DjlA N-terminal domain-containing protein</fullName>
    </recommendedName>
</protein>
<dbReference type="InterPro" id="IPR029024">
    <property type="entry name" value="TerB-like"/>
</dbReference>
<sequence length="155" mass="18151">MFLSELCESIYDEDEKKKLARSLAAFMAIDGEIDEDERRQIDLIYLEMLGKTCPESTLNKILGVEKEKVIVRFKKIIDNNFDPGYKQEEAKKFLFEIISCALCNKQYDDYEREVVNAVAKKCKVDNSIVEEMKDMINTVLVLNERTNEFIFNERI</sequence>
<dbReference type="SUPFAM" id="SSF158682">
    <property type="entry name" value="TerB-like"/>
    <property type="match status" value="1"/>
</dbReference>
<organism evidence="1 2">
    <name type="scientific">Brachyspira hampsonii</name>
    <dbReference type="NCBI Taxonomy" id="1287055"/>
    <lineage>
        <taxon>Bacteria</taxon>
        <taxon>Pseudomonadati</taxon>
        <taxon>Spirochaetota</taxon>
        <taxon>Spirochaetia</taxon>
        <taxon>Brachyspirales</taxon>
        <taxon>Brachyspiraceae</taxon>
        <taxon>Brachyspira</taxon>
    </lineage>
</organism>
<proteinExistence type="predicted"/>
<gene>
    <name evidence="1" type="ORF">BFL38_07430</name>
</gene>
<reference evidence="1 2" key="1">
    <citation type="submission" date="2016-08" db="EMBL/GenBank/DDBJ databases">
        <title>Characterization and recognition of Brachyspira hampsonii sp. nov., a novel intestinal spirochete that is pathogenic to pigs.</title>
        <authorList>
            <person name="Mirajkar N."/>
            <person name="La T."/>
            <person name="Phillips N."/>
            <person name="Hampson D."/>
            <person name="Gebhart C."/>
        </authorList>
    </citation>
    <scope>NUCLEOTIDE SEQUENCE [LARGE SCALE GENOMIC DNA]</scope>
    <source>
        <strain evidence="1 2">P280/1</strain>
    </source>
</reference>
<evidence type="ECO:0000313" key="1">
    <source>
        <dbReference type="EMBL" id="OEJ14666.1"/>
    </source>
</evidence>
<dbReference type="EMBL" id="MDCO01000009">
    <property type="protein sequence ID" value="OEJ14666.1"/>
    <property type="molecule type" value="Genomic_DNA"/>
</dbReference>
<dbReference type="AlphaFoldDB" id="A0A1E5NEV2"/>
<evidence type="ECO:0008006" key="3">
    <source>
        <dbReference type="Google" id="ProtNLM"/>
    </source>
</evidence>
<dbReference type="CDD" id="cd07177">
    <property type="entry name" value="terB_like"/>
    <property type="match status" value="1"/>
</dbReference>
<name>A0A1E5NEV2_9SPIR</name>
<dbReference type="RefSeq" id="WP_069726178.1">
    <property type="nucleotide sequence ID" value="NZ_MDCO01000009.1"/>
</dbReference>
<accession>A0A1E5NEV2</accession>
<dbReference type="Proteomes" id="UP000095247">
    <property type="component" value="Unassembled WGS sequence"/>
</dbReference>